<sequence>MDTVLAQRTTLHGRCSARQIVRLQILLPIARKAGRVRHRRSDAPART</sequence>
<accession>A0ABS8HFB1</accession>
<evidence type="ECO:0000313" key="2">
    <source>
        <dbReference type="Proteomes" id="UP001199206"/>
    </source>
</evidence>
<dbReference type="Proteomes" id="UP001199206">
    <property type="component" value="Unassembled WGS sequence"/>
</dbReference>
<name>A0ABS8HFB1_9XANT</name>
<comment type="caution">
    <text evidence="1">The sequence shown here is derived from an EMBL/GenBank/DDBJ whole genome shotgun (WGS) entry which is preliminary data.</text>
</comment>
<protein>
    <submittedName>
        <fullName evidence="1">Uncharacterized protein</fullName>
    </submittedName>
</protein>
<proteinExistence type="predicted"/>
<dbReference type="EMBL" id="JAJGQJ010000027">
    <property type="protein sequence ID" value="MCC4620866.1"/>
    <property type="molecule type" value="Genomic_DNA"/>
</dbReference>
<keyword evidence="2" id="KW-1185">Reference proteome</keyword>
<organism evidence="1 2">
    <name type="scientific">Xanthomonas cassavae CFBP 4642</name>
    <dbReference type="NCBI Taxonomy" id="1219375"/>
    <lineage>
        <taxon>Bacteria</taxon>
        <taxon>Pseudomonadati</taxon>
        <taxon>Pseudomonadota</taxon>
        <taxon>Gammaproteobacteria</taxon>
        <taxon>Lysobacterales</taxon>
        <taxon>Lysobacteraceae</taxon>
        <taxon>Xanthomonas</taxon>
    </lineage>
</organism>
<gene>
    <name evidence="1" type="ORF">LL965_12485</name>
</gene>
<reference evidence="1 2" key="1">
    <citation type="submission" date="2021-10" db="EMBL/GenBank/DDBJ databases">
        <title>Genome sequencing of Xanthomonas strains from NCPPB.</title>
        <authorList>
            <person name="Hussein R."/>
            <person name="Harrison J."/>
            <person name="Studholme D.J."/>
            <person name="Vicente J."/>
            <person name="Grant M."/>
        </authorList>
    </citation>
    <scope>NUCLEOTIDE SEQUENCE [LARGE SCALE GENOMIC DNA]</scope>
    <source>
        <strain evidence="1 2">NCPPB 101</strain>
    </source>
</reference>
<dbReference type="RefSeq" id="WP_160170359.1">
    <property type="nucleotide sequence ID" value="NZ_CAWLZN010000001.1"/>
</dbReference>
<evidence type="ECO:0000313" key="1">
    <source>
        <dbReference type="EMBL" id="MCC4620866.1"/>
    </source>
</evidence>